<feature type="region of interest" description="Disordered" evidence="1">
    <location>
        <begin position="120"/>
        <end position="147"/>
    </location>
</feature>
<organism evidence="2 3">
    <name type="scientific">Mytilus coruscus</name>
    <name type="common">Sea mussel</name>
    <dbReference type="NCBI Taxonomy" id="42192"/>
    <lineage>
        <taxon>Eukaryota</taxon>
        <taxon>Metazoa</taxon>
        <taxon>Spiralia</taxon>
        <taxon>Lophotrochozoa</taxon>
        <taxon>Mollusca</taxon>
        <taxon>Bivalvia</taxon>
        <taxon>Autobranchia</taxon>
        <taxon>Pteriomorphia</taxon>
        <taxon>Mytilida</taxon>
        <taxon>Mytiloidea</taxon>
        <taxon>Mytilidae</taxon>
        <taxon>Mytilinae</taxon>
        <taxon>Mytilus</taxon>
    </lineage>
</organism>
<dbReference type="EMBL" id="CACVKT020007401">
    <property type="protein sequence ID" value="CAC5407318.1"/>
    <property type="molecule type" value="Genomic_DNA"/>
</dbReference>
<dbReference type="Proteomes" id="UP000507470">
    <property type="component" value="Unassembled WGS sequence"/>
</dbReference>
<gene>
    <name evidence="2" type="ORF">MCOR_40810</name>
</gene>
<evidence type="ECO:0000256" key="1">
    <source>
        <dbReference type="SAM" id="MobiDB-lite"/>
    </source>
</evidence>
<dbReference type="AlphaFoldDB" id="A0A6J8DF67"/>
<sequence length="147" mass="16629">MVVNANDVAERERCVPSLVSHRDALAPSYMAASIPRSGSSHQPEYPVRRTFSGVNEDVWNEFLQYFEKSSSILGILKNQDGSSYKCDARGMSKVGEKDLVKDKPVNRPIYEVRHRDNMMIDASEPPRAGSTEQTNDYEYNRGVSRKI</sequence>
<reference evidence="2 3" key="1">
    <citation type="submission" date="2020-06" db="EMBL/GenBank/DDBJ databases">
        <authorList>
            <person name="Li R."/>
            <person name="Bekaert M."/>
        </authorList>
    </citation>
    <scope>NUCLEOTIDE SEQUENCE [LARGE SCALE GENOMIC DNA]</scope>
    <source>
        <strain evidence="3">wild</strain>
    </source>
</reference>
<evidence type="ECO:0000313" key="3">
    <source>
        <dbReference type="Proteomes" id="UP000507470"/>
    </source>
</evidence>
<proteinExistence type="predicted"/>
<evidence type="ECO:0000313" key="2">
    <source>
        <dbReference type="EMBL" id="CAC5407318.1"/>
    </source>
</evidence>
<accession>A0A6J8DF67</accession>
<keyword evidence="3" id="KW-1185">Reference proteome</keyword>
<name>A0A6J8DF67_MYTCO</name>
<protein>
    <submittedName>
        <fullName evidence="2">Uncharacterized protein</fullName>
    </submittedName>
</protein>